<protein>
    <submittedName>
        <fullName evidence="2">Uncharacterized protein</fullName>
    </submittedName>
</protein>
<comment type="caution">
    <text evidence="2">The sequence shown here is derived from an EMBL/GenBank/DDBJ whole genome shotgun (WGS) entry which is preliminary data.</text>
</comment>
<evidence type="ECO:0000313" key="3">
    <source>
        <dbReference type="Proteomes" id="UP001304895"/>
    </source>
</evidence>
<accession>A0AAN6ZFL9</accession>
<dbReference type="AlphaFoldDB" id="A0AAN6ZFL9"/>
<reference evidence="2" key="1">
    <citation type="journal article" date="2023" name="Mol. Phylogenet. Evol.">
        <title>Genome-scale phylogeny and comparative genomics of the fungal order Sordariales.</title>
        <authorList>
            <person name="Hensen N."/>
            <person name="Bonometti L."/>
            <person name="Westerberg I."/>
            <person name="Brannstrom I.O."/>
            <person name="Guillou S."/>
            <person name="Cros-Aarteil S."/>
            <person name="Calhoun S."/>
            <person name="Haridas S."/>
            <person name="Kuo A."/>
            <person name="Mondo S."/>
            <person name="Pangilinan J."/>
            <person name="Riley R."/>
            <person name="LaButti K."/>
            <person name="Andreopoulos B."/>
            <person name="Lipzen A."/>
            <person name="Chen C."/>
            <person name="Yan M."/>
            <person name="Daum C."/>
            <person name="Ng V."/>
            <person name="Clum A."/>
            <person name="Steindorff A."/>
            <person name="Ohm R.A."/>
            <person name="Martin F."/>
            <person name="Silar P."/>
            <person name="Natvig D.O."/>
            <person name="Lalanne C."/>
            <person name="Gautier V."/>
            <person name="Ament-Velasquez S.L."/>
            <person name="Kruys A."/>
            <person name="Hutchinson M.I."/>
            <person name="Powell A.J."/>
            <person name="Barry K."/>
            <person name="Miller A.N."/>
            <person name="Grigoriev I.V."/>
            <person name="Debuchy R."/>
            <person name="Gladieux P."/>
            <person name="Hiltunen Thoren M."/>
            <person name="Johannesson H."/>
        </authorList>
    </citation>
    <scope>NUCLEOTIDE SEQUENCE</scope>
    <source>
        <strain evidence="2">CBS 123565</strain>
    </source>
</reference>
<evidence type="ECO:0000256" key="1">
    <source>
        <dbReference type="SAM" id="MobiDB-lite"/>
    </source>
</evidence>
<dbReference type="EMBL" id="MU853402">
    <property type="protein sequence ID" value="KAK4137360.1"/>
    <property type="molecule type" value="Genomic_DNA"/>
</dbReference>
<feature type="region of interest" description="Disordered" evidence="1">
    <location>
        <begin position="44"/>
        <end position="70"/>
    </location>
</feature>
<name>A0AAN6ZFL9_9PEZI</name>
<keyword evidence="3" id="KW-1185">Reference proteome</keyword>
<evidence type="ECO:0000313" key="2">
    <source>
        <dbReference type="EMBL" id="KAK4137360.1"/>
    </source>
</evidence>
<reference evidence="2" key="2">
    <citation type="submission" date="2023-05" db="EMBL/GenBank/DDBJ databases">
        <authorList>
            <consortium name="Lawrence Berkeley National Laboratory"/>
            <person name="Steindorff A."/>
            <person name="Hensen N."/>
            <person name="Bonometti L."/>
            <person name="Westerberg I."/>
            <person name="Brannstrom I.O."/>
            <person name="Guillou S."/>
            <person name="Cros-Aarteil S."/>
            <person name="Calhoun S."/>
            <person name="Haridas S."/>
            <person name="Kuo A."/>
            <person name="Mondo S."/>
            <person name="Pangilinan J."/>
            <person name="Riley R."/>
            <person name="Labutti K."/>
            <person name="Andreopoulos B."/>
            <person name="Lipzen A."/>
            <person name="Chen C."/>
            <person name="Yanf M."/>
            <person name="Daum C."/>
            <person name="Ng V."/>
            <person name="Clum A."/>
            <person name="Ohm R."/>
            <person name="Martin F."/>
            <person name="Silar P."/>
            <person name="Natvig D."/>
            <person name="Lalanne C."/>
            <person name="Gautier V."/>
            <person name="Ament-Velasquez S.L."/>
            <person name="Kruys A."/>
            <person name="Hutchinson M.I."/>
            <person name="Powell A.J."/>
            <person name="Barry K."/>
            <person name="Miller A.N."/>
            <person name="Grigoriev I.V."/>
            <person name="Debuchy R."/>
            <person name="Gladieux P."/>
            <person name="Thoren M.H."/>
            <person name="Johannesson H."/>
        </authorList>
    </citation>
    <scope>NUCLEOTIDE SEQUENCE</scope>
    <source>
        <strain evidence="2">CBS 123565</strain>
    </source>
</reference>
<sequence>MVRVGDPGSGLAPSSVGPAHGIAHRSCTLSDLIFPQEPANMVSNQGKARTASWKKMENRIPRGSRRHSRRWSSLPPVQTFQILVAWFGPASSRSAAHRVSLLLFLGARLGEGVSSVFLTCCYRLSGTRVGSILAATIGLRNATPGASCLAINSSLGRRSQNQASFCPEVRVLDGRSFENSLQMTGPDF</sequence>
<gene>
    <name evidence="2" type="ORF">BT67DRAFT_104596</name>
</gene>
<proteinExistence type="predicted"/>
<dbReference type="Proteomes" id="UP001304895">
    <property type="component" value="Unassembled WGS sequence"/>
</dbReference>
<organism evidence="2 3">
    <name type="scientific">Trichocladium antarcticum</name>
    <dbReference type="NCBI Taxonomy" id="1450529"/>
    <lineage>
        <taxon>Eukaryota</taxon>
        <taxon>Fungi</taxon>
        <taxon>Dikarya</taxon>
        <taxon>Ascomycota</taxon>
        <taxon>Pezizomycotina</taxon>
        <taxon>Sordariomycetes</taxon>
        <taxon>Sordariomycetidae</taxon>
        <taxon>Sordariales</taxon>
        <taxon>Chaetomiaceae</taxon>
        <taxon>Trichocladium</taxon>
    </lineage>
</organism>